<proteinExistence type="inferred from homology"/>
<evidence type="ECO:0000256" key="2">
    <source>
        <dbReference type="ARBA" id="ARBA00012274"/>
    </source>
</evidence>
<dbReference type="InterPro" id="IPR024434">
    <property type="entry name" value="TSCPD_dom"/>
</dbReference>
<evidence type="ECO:0000313" key="9">
    <source>
        <dbReference type="Proteomes" id="UP000239724"/>
    </source>
</evidence>
<comment type="catalytic activity">
    <reaction evidence="5">
        <text>a 2'-deoxyribonucleoside 5'-diphosphate + [thioredoxin]-disulfide + H2O = a ribonucleoside 5'-diphosphate + [thioredoxin]-dithiol</text>
        <dbReference type="Rhea" id="RHEA:23252"/>
        <dbReference type="Rhea" id="RHEA-COMP:10698"/>
        <dbReference type="Rhea" id="RHEA-COMP:10700"/>
        <dbReference type="ChEBI" id="CHEBI:15377"/>
        <dbReference type="ChEBI" id="CHEBI:29950"/>
        <dbReference type="ChEBI" id="CHEBI:50058"/>
        <dbReference type="ChEBI" id="CHEBI:57930"/>
        <dbReference type="ChEBI" id="CHEBI:73316"/>
        <dbReference type="EC" id="1.17.4.1"/>
    </reaction>
</comment>
<evidence type="ECO:0000313" key="8">
    <source>
        <dbReference type="EMBL" id="PPQ30035.1"/>
    </source>
</evidence>
<gene>
    <name evidence="8" type="ORF">CCS01_20260</name>
</gene>
<feature type="compositionally biased region" description="Basic residues" evidence="6">
    <location>
        <begin position="236"/>
        <end position="247"/>
    </location>
</feature>
<keyword evidence="3" id="KW-0237">DNA synthesis</keyword>
<organism evidence="8 9">
    <name type="scientific">Rhodopila globiformis</name>
    <name type="common">Rhodopseudomonas globiformis</name>
    <dbReference type="NCBI Taxonomy" id="1071"/>
    <lineage>
        <taxon>Bacteria</taxon>
        <taxon>Pseudomonadati</taxon>
        <taxon>Pseudomonadota</taxon>
        <taxon>Alphaproteobacteria</taxon>
        <taxon>Acetobacterales</taxon>
        <taxon>Acetobacteraceae</taxon>
        <taxon>Rhodopila</taxon>
    </lineage>
</organism>
<sequence>LGCETGGIAPAFSAITQAGGLTRAARAWLAVSGITAEEALATALAGGHPIPSHGAAAHAAMHDAVAPYMHAMPPRPVPLAVKAAPAPRRDLPGRRSGYTQKAAVGGHKLFVRTGEYEDGSLGEIVIALNKEGAAFRGLMDTFTQAVSIGLQHGVPLERFVEAFTFTRFGPAGVVEGDPAVKAATSLLDYAFRHLAANYLGRHDIPEAEIEEPDTVGHGAREQSPLPLDLPDEASPRARRRGLRVVSR</sequence>
<comment type="caution">
    <text evidence="8">The sequence shown here is derived from an EMBL/GenBank/DDBJ whole genome shotgun (WGS) entry which is preliminary data.</text>
</comment>
<evidence type="ECO:0000256" key="5">
    <source>
        <dbReference type="ARBA" id="ARBA00047754"/>
    </source>
</evidence>
<dbReference type="Pfam" id="PF12637">
    <property type="entry name" value="TSCPD"/>
    <property type="match status" value="1"/>
</dbReference>
<keyword evidence="9" id="KW-1185">Reference proteome</keyword>
<dbReference type="EMBL" id="NHRY01000218">
    <property type="protein sequence ID" value="PPQ30035.1"/>
    <property type="molecule type" value="Genomic_DNA"/>
</dbReference>
<keyword evidence="4" id="KW-0547">Nucleotide-binding</keyword>
<dbReference type="AlphaFoldDB" id="A0A2S6N5Y6"/>
<dbReference type="GO" id="GO:0000166">
    <property type="term" value="F:nucleotide binding"/>
    <property type="evidence" value="ECO:0007669"/>
    <property type="project" value="UniProtKB-KW"/>
</dbReference>
<reference evidence="8 9" key="1">
    <citation type="journal article" date="2018" name="Arch. Microbiol.">
        <title>New insights into the metabolic potential of the phototrophic purple bacterium Rhodopila globiformis DSM 161(T) from its draft genome sequence and evidence for a vanadium-dependent nitrogenase.</title>
        <authorList>
            <person name="Imhoff J.F."/>
            <person name="Rahn T."/>
            <person name="Kunzel S."/>
            <person name="Neulinger S.C."/>
        </authorList>
    </citation>
    <scope>NUCLEOTIDE SEQUENCE [LARGE SCALE GENOMIC DNA]</scope>
    <source>
        <strain evidence="8 9">DSM 161</strain>
    </source>
</reference>
<protein>
    <recommendedName>
        <fullName evidence="2">ribonucleoside-diphosphate reductase</fullName>
        <ecNumber evidence="2">1.17.4.1</ecNumber>
    </recommendedName>
</protein>
<dbReference type="EC" id="1.17.4.1" evidence="2"/>
<dbReference type="GO" id="GO:0071897">
    <property type="term" value="P:DNA biosynthetic process"/>
    <property type="evidence" value="ECO:0007669"/>
    <property type="project" value="UniProtKB-KW"/>
</dbReference>
<comment type="similarity">
    <text evidence="1">Belongs to the ribonucleoside diphosphate reductase class-2 family.</text>
</comment>
<evidence type="ECO:0000256" key="3">
    <source>
        <dbReference type="ARBA" id="ARBA00022634"/>
    </source>
</evidence>
<feature type="non-terminal residue" evidence="8">
    <location>
        <position position="1"/>
    </location>
</feature>
<name>A0A2S6N5Y6_RHOGL</name>
<evidence type="ECO:0000256" key="4">
    <source>
        <dbReference type="ARBA" id="ARBA00022741"/>
    </source>
</evidence>
<accession>A0A2S6N5Y6</accession>
<evidence type="ECO:0000259" key="7">
    <source>
        <dbReference type="Pfam" id="PF12637"/>
    </source>
</evidence>
<dbReference type="GO" id="GO:0004748">
    <property type="term" value="F:ribonucleoside-diphosphate reductase activity, thioredoxin disulfide as acceptor"/>
    <property type="evidence" value="ECO:0007669"/>
    <property type="project" value="UniProtKB-EC"/>
</dbReference>
<dbReference type="Proteomes" id="UP000239724">
    <property type="component" value="Unassembled WGS sequence"/>
</dbReference>
<feature type="region of interest" description="Disordered" evidence="6">
    <location>
        <begin position="210"/>
        <end position="247"/>
    </location>
</feature>
<evidence type="ECO:0000256" key="1">
    <source>
        <dbReference type="ARBA" id="ARBA00007405"/>
    </source>
</evidence>
<feature type="domain" description="TSCPD" evidence="7">
    <location>
        <begin position="92"/>
        <end position="195"/>
    </location>
</feature>
<evidence type="ECO:0000256" key="6">
    <source>
        <dbReference type="SAM" id="MobiDB-lite"/>
    </source>
</evidence>